<reference evidence="14" key="1">
    <citation type="submission" date="2017-06" db="EMBL/GenBank/DDBJ databases">
        <authorList>
            <person name="Varghese N."/>
            <person name="Submissions S."/>
        </authorList>
    </citation>
    <scope>NUCLEOTIDE SEQUENCE [LARGE SCALE GENOMIC DNA]</scope>
    <source>
        <strain evidence="14">Ca-68</strain>
    </source>
</reference>
<proteinExistence type="inferred from homology"/>
<evidence type="ECO:0000256" key="4">
    <source>
        <dbReference type="ARBA" id="ARBA00022642"/>
    </source>
</evidence>
<evidence type="ECO:0000256" key="8">
    <source>
        <dbReference type="ARBA" id="ARBA00022840"/>
    </source>
</evidence>
<keyword evidence="6 11" id="KW-0548">Nucleotidyltransferase</keyword>
<dbReference type="UniPathway" id="UPA00253">
    <property type="reaction ID" value="UER00332"/>
</dbReference>
<keyword evidence="4 11" id="KW-0662">Pyridine nucleotide biosynthesis</keyword>
<evidence type="ECO:0000313" key="14">
    <source>
        <dbReference type="Proteomes" id="UP000198305"/>
    </source>
</evidence>
<dbReference type="NCBIfam" id="NF000839">
    <property type="entry name" value="PRK00071.1-1"/>
    <property type="match status" value="1"/>
</dbReference>
<dbReference type="GO" id="GO:0004515">
    <property type="term" value="F:nicotinate-nucleotide adenylyltransferase activity"/>
    <property type="evidence" value="ECO:0007669"/>
    <property type="project" value="UniProtKB-UniRule"/>
</dbReference>
<evidence type="ECO:0000256" key="10">
    <source>
        <dbReference type="ARBA" id="ARBA00048721"/>
    </source>
</evidence>
<comment type="similarity">
    <text evidence="3 11">Belongs to the NadD family.</text>
</comment>
<evidence type="ECO:0000259" key="12">
    <source>
        <dbReference type="Pfam" id="PF01467"/>
    </source>
</evidence>
<name>A0A238Y2T0_9PROT</name>
<dbReference type="RefSeq" id="WP_089374522.1">
    <property type="nucleotide sequence ID" value="NZ_FZOA01000001.1"/>
</dbReference>
<dbReference type="GO" id="GO:0009435">
    <property type="term" value="P:NAD+ biosynthetic process"/>
    <property type="evidence" value="ECO:0007669"/>
    <property type="project" value="UniProtKB-UniRule"/>
</dbReference>
<dbReference type="EMBL" id="FZOA01000001">
    <property type="protein sequence ID" value="SNR65320.1"/>
    <property type="molecule type" value="Genomic_DNA"/>
</dbReference>
<dbReference type="AlphaFoldDB" id="A0A238Y2T0"/>
<dbReference type="NCBIfam" id="NF000840">
    <property type="entry name" value="PRK00071.1-3"/>
    <property type="match status" value="1"/>
</dbReference>
<evidence type="ECO:0000313" key="13">
    <source>
        <dbReference type="EMBL" id="SNR65320.1"/>
    </source>
</evidence>
<keyword evidence="7 11" id="KW-0547">Nucleotide-binding</keyword>
<keyword evidence="14" id="KW-1185">Reference proteome</keyword>
<evidence type="ECO:0000256" key="5">
    <source>
        <dbReference type="ARBA" id="ARBA00022679"/>
    </source>
</evidence>
<dbReference type="NCBIfam" id="TIGR00482">
    <property type="entry name" value="nicotinate (nicotinamide) nucleotide adenylyltransferase"/>
    <property type="match status" value="1"/>
</dbReference>
<protein>
    <recommendedName>
        <fullName evidence="11">Probable nicotinate-nucleotide adenylyltransferase</fullName>
        <ecNumber evidence="11">2.7.7.18</ecNumber>
    </recommendedName>
    <alternativeName>
        <fullName evidence="11">Deamido-NAD(+) diphosphorylase</fullName>
    </alternativeName>
    <alternativeName>
        <fullName evidence="11">Deamido-NAD(+) pyrophosphorylase</fullName>
    </alternativeName>
    <alternativeName>
        <fullName evidence="11">Nicotinate mononucleotide adenylyltransferase</fullName>
        <shortName evidence="11">NaMN adenylyltransferase</shortName>
    </alternativeName>
</protein>
<dbReference type="Pfam" id="PF01467">
    <property type="entry name" value="CTP_transf_like"/>
    <property type="match status" value="1"/>
</dbReference>
<dbReference type="SUPFAM" id="SSF52374">
    <property type="entry name" value="Nucleotidylyl transferase"/>
    <property type="match status" value="1"/>
</dbReference>
<dbReference type="Proteomes" id="UP000198305">
    <property type="component" value="Unassembled WGS sequence"/>
</dbReference>
<evidence type="ECO:0000256" key="11">
    <source>
        <dbReference type="HAMAP-Rule" id="MF_00244"/>
    </source>
</evidence>
<organism evidence="13 14">
    <name type="scientific">Methylobacillus rhizosphaerae</name>
    <dbReference type="NCBI Taxonomy" id="551994"/>
    <lineage>
        <taxon>Bacteria</taxon>
        <taxon>Pseudomonadati</taxon>
        <taxon>Pseudomonadota</taxon>
        <taxon>Betaproteobacteria</taxon>
        <taxon>Nitrosomonadales</taxon>
        <taxon>Methylophilaceae</taxon>
        <taxon>Methylobacillus</taxon>
    </lineage>
</organism>
<keyword evidence="9 11" id="KW-0520">NAD</keyword>
<gene>
    <name evidence="11" type="primary">nadD</name>
    <name evidence="13" type="ORF">SAMN05192560_0388</name>
</gene>
<evidence type="ECO:0000256" key="9">
    <source>
        <dbReference type="ARBA" id="ARBA00023027"/>
    </source>
</evidence>
<dbReference type="OrthoDB" id="5295945at2"/>
<dbReference type="PANTHER" id="PTHR39321">
    <property type="entry name" value="NICOTINATE-NUCLEOTIDE ADENYLYLTRANSFERASE-RELATED"/>
    <property type="match status" value="1"/>
</dbReference>
<dbReference type="PANTHER" id="PTHR39321:SF3">
    <property type="entry name" value="PHOSPHOPANTETHEINE ADENYLYLTRANSFERASE"/>
    <property type="match status" value="1"/>
</dbReference>
<comment type="function">
    <text evidence="1 11">Catalyzes the reversible adenylation of nicotinate mononucleotide (NaMN) to nicotinic acid adenine dinucleotide (NaAD).</text>
</comment>
<accession>A0A238Y2T0</accession>
<evidence type="ECO:0000256" key="2">
    <source>
        <dbReference type="ARBA" id="ARBA00005019"/>
    </source>
</evidence>
<dbReference type="HAMAP" id="MF_00244">
    <property type="entry name" value="NaMN_adenylyltr"/>
    <property type="match status" value="1"/>
</dbReference>
<dbReference type="InterPro" id="IPR004821">
    <property type="entry name" value="Cyt_trans-like"/>
</dbReference>
<dbReference type="NCBIfam" id="TIGR00125">
    <property type="entry name" value="cyt_tran_rel"/>
    <property type="match status" value="1"/>
</dbReference>
<evidence type="ECO:0000256" key="3">
    <source>
        <dbReference type="ARBA" id="ARBA00009014"/>
    </source>
</evidence>
<evidence type="ECO:0000256" key="6">
    <source>
        <dbReference type="ARBA" id="ARBA00022695"/>
    </source>
</evidence>
<keyword evidence="5 11" id="KW-0808">Transferase</keyword>
<evidence type="ECO:0000256" key="1">
    <source>
        <dbReference type="ARBA" id="ARBA00002324"/>
    </source>
</evidence>
<dbReference type="FunFam" id="3.40.50.620:FF:000039">
    <property type="entry name" value="Probable nicotinate-nucleotide adenylyltransferase"/>
    <property type="match status" value="1"/>
</dbReference>
<comment type="pathway">
    <text evidence="2 11">Cofactor biosynthesis; NAD(+) biosynthesis; deamido-NAD(+) from nicotinate D-ribonucleotide: step 1/1.</text>
</comment>
<keyword evidence="8 11" id="KW-0067">ATP-binding</keyword>
<dbReference type="EC" id="2.7.7.18" evidence="11"/>
<feature type="domain" description="Cytidyltransferase-like" evidence="12">
    <location>
        <begin position="25"/>
        <end position="204"/>
    </location>
</feature>
<sequence>MPSYLHFTSMTLGDKSARSLSRIGIMGGTFDPIHFGHLRMAQELATVLDLAEVRFIPSATPPHRDQPITSARQRAEMVTLAIADNPVFKLDTRELEREGYSYTIDTLQSLHEELQGQARLYLLMGLDAFVGIASWHRWQELLQLTHIVVATRPGATLPAGNPILDEFLQTHQVSSLQQLHAQAQNGIYMHGITALDISATHIRHQLHTGQSPRYQLPQCVLAYIEQYSLYR</sequence>
<dbReference type="GO" id="GO:0005524">
    <property type="term" value="F:ATP binding"/>
    <property type="evidence" value="ECO:0007669"/>
    <property type="project" value="UniProtKB-KW"/>
</dbReference>
<dbReference type="Gene3D" id="3.40.50.620">
    <property type="entry name" value="HUPs"/>
    <property type="match status" value="1"/>
</dbReference>
<dbReference type="InterPro" id="IPR005248">
    <property type="entry name" value="NadD/NMNAT"/>
</dbReference>
<dbReference type="InterPro" id="IPR014729">
    <property type="entry name" value="Rossmann-like_a/b/a_fold"/>
</dbReference>
<evidence type="ECO:0000256" key="7">
    <source>
        <dbReference type="ARBA" id="ARBA00022741"/>
    </source>
</evidence>
<comment type="catalytic activity">
    <reaction evidence="10 11">
        <text>nicotinate beta-D-ribonucleotide + ATP + H(+) = deamido-NAD(+) + diphosphate</text>
        <dbReference type="Rhea" id="RHEA:22860"/>
        <dbReference type="ChEBI" id="CHEBI:15378"/>
        <dbReference type="ChEBI" id="CHEBI:30616"/>
        <dbReference type="ChEBI" id="CHEBI:33019"/>
        <dbReference type="ChEBI" id="CHEBI:57502"/>
        <dbReference type="ChEBI" id="CHEBI:58437"/>
        <dbReference type="EC" id="2.7.7.18"/>
    </reaction>
</comment>
<dbReference type="CDD" id="cd02165">
    <property type="entry name" value="NMNAT"/>
    <property type="match status" value="1"/>
</dbReference>